<feature type="transmembrane region" description="Helical" evidence="3">
    <location>
        <begin position="206"/>
        <end position="226"/>
    </location>
</feature>
<protein>
    <recommendedName>
        <fullName evidence="1">hydroxymethylglutaryl-CoA reductase (NADPH)</fullName>
        <ecNumber evidence="1">1.1.1.34</ecNumber>
    </recommendedName>
</protein>
<dbReference type="EC" id="1.1.1.34" evidence="1"/>
<dbReference type="InterPro" id="IPR023076">
    <property type="entry name" value="HMG_CoA_Rdtase_CS"/>
</dbReference>
<reference evidence="4" key="1">
    <citation type="journal article" date="2023" name="Mol. Phylogenet. Evol.">
        <title>Genome-scale phylogeny and comparative genomics of the fungal order Sordariales.</title>
        <authorList>
            <person name="Hensen N."/>
            <person name="Bonometti L."/>
            <person name="Westerberg I."/>
            <person name="Brannstrom I.O."/>
            <person name="Guillou S."/>
            <person name="Cros-Aarteil S."/>
            <person name="Calhoun S."/>
            <person name="Haridas S."/>
            <person name="Kuo A."/>
            <person name="Mondo S."/>
            <person name="Pangilinan J."/>
            <person name="Riley R."/>
            <person name="LaButti K."/>
            <person name="Andreopoulos B."/>
            <person name="Lipzen A."/>
            <person name="Chen C."/>
            <person name="Yan M."/>
            <person name="Daum C."/>
            <person name="Ng V."/>
            <person name="Clum A."/>
            <person name="Steindorff A."/>
            <person name="Ohm R.A."/>
            <person name="Martin F."/>
            <person name="Silar P."/>
            <person name="Natvig D.O."/>
            <person name="Lalanne C."/>
            <person name="Gautier V."/>
            <person name="Ament-Velasquez S.L."/>
            <person name="Kruys A."/>
            <person name="Hutchinson M.I."/>
            <person name="Powell A.J."/>
            <person name="Barry K."/>
            <person name="Miller A.N."/>
            <person name="Grigoriev I.V."/>
            <person name="Debuchy R."/>
            <person name="Gladieux P."/>
            <person name="Hiltunen Thoren M."/>
            <person name="Johannesson H."/>
        </authorList>
    </citation>
    <scope>NUCLEOTIDE SEQUENCE</scope>
    <source>
        <strain evidence="4">CBS 538.74</strain>
    </source>
</reference>
<proteinExistence type="predicted"/>
<evidence type="ECO:0000256" key="2">
    <source>
        <dbReference type="SAM" id="MobiDB-lite"/>
    </source>
</evidence>
<name>A0AAN6ZUQ1_9PEZI</name>
<feature type="region of interest" description="Disordered" evidence="2">
    <location>
        <begin position="91"/>
        <end position="199"/>
    </location>
</feature>
<dbReference type="GO" id="GO:0004420">
    <property type="term" value="F:hydroxymethylglutaryl-CoA reductase (NADPH) activity"/>
    <property type="evidence" value="ECO:0007669"/>
    <property type="project" value="UniProtKB-EC"/>
</dbReference>
<feature type="region of interest" description="Disordered" evidence="2">
    <location>
        <begin position="23"/>
        <end position="48"/>
    </location>
</feature>
<feature type="region of interest" description="Disordered" evidence="2">
    <location>
        <begin position="390"/>
        <end position="413"/>
    </location>
</feature>
<feature type="compositionally biased region" description="Polar residues" evidence="2">
    <location>
        <begin position="428"/>
        <end position="438"/>
    </location>
</feature>
<reference evidence="4" key="2">
    <citation type="submission" date="2023-05" db="EMBL/GenBank/DDBJ databases">
        <authorList>
            <consortium name="Lawrence Berkeley National Laboratory"/>
            <person name="Steindorff A."/>
            <person name="Hensen N."/>
            <person name="Bonometti L."/>
            <person name="Westerberg I."/>
            <person name="Brannstrom I.O."/>
            <person name="Guillou S."/>
            <person name="Cros-Aarteil S."/>
            <person name="Calhoun S."/>
            <person name="Haridas S."/>
            <person name="Kuo A."/>
            <person name="Mondo S."/>
            <person name="Pangilinan J."/>
            <person name="Riley R."/>
            <person name="Labutti K."/>
            <person name="Andreopoulos B."/>
            <person name="Lipzen A."/>
            <person name="Chen C."/>
            <person name="Yanf M."/>
            <person name="Daum C."/>
            <person name="Ng V."/>
            <person name="Clum A."/>
            <person name="Ohm R."/>
            <person name="Martin F."/>
            <person name="Silar P."/>
            <person name="Natvig D."/>
            <person name="Lalanne C."/>
            <person name="Gautier V."/>
            <person name="Ament-Velasquez S.L."/>
            <person name="Kruys A."/>
            <person name="Hutchinson M.I."/>
            <person name="Powell A.J."/>
            <person name="Barry K."/>
            <person name="Miller A.N."/>
            <person name="Grigoriev I.V."/>
            <person name="Debuchy R."/>
            <person name="Gladieux P."/>
            <person name="Thoren M.H."/>
            <person name="Johannesson H."/>
        </authorList>
    </citation>
    <scope>NUCLEOTIDE SEQUENCE</scope>
    <source>
        <strain evidence="4">CBS 538.74</strain>
    </source>
</reference>
<organism evidence="4 5">
    <name type="scientific">Chaetomidium leptoderma</name>
    <dbReference type="NCBI Taxonomy" id="669021"/>
    <lineage>
        <taxon>Eukaryota</taxon>
        <taxon>Fungi</taxon>
        <taxon>Dikarya</taxon>
        <taxon>Ascomycota</taxon>
        <taxon>Pezizomycotina</taxon>
        <taxon>Sordariomycetes</taxon>
        <taxon>Sordariomycetidae</taxon>
        <taxon>Sordariales</taxon>
        <taxon>Chaetomiaceae</taxon>
        <taxon>Chaetomidium</taxon>
    </lineage>
</organism>
<gene>
    <name evidence="4" type="ORF">C8A00DRAFT_35760</name>
</gene>
<dbReference type="AlphaFoldDB" id="A0AAN6ZUQ1"/>
<comment type="caution">
    <text evidence="4">The sequence shown here is derived from an EMBL/GenBank/DDBJ whole genome shotgun (WGS) entry which is preliminary data.</text>
</comment>
<evidence type="ECO:0000256" key="1">
    <source>
        <dbReference type="ARBA" id="ARBA00012999"/>
    </source>
</evidence>
<dbReference type="Proteomes" id="UP001302745">
    <property type="component" value="Unassembled WGS sequence"/>
</dbReference>
<keyword evidence="3" id="KW-0472">Membrane</keyword>
<evidence type="ECO:0000256" key="3">
    <source>
        <dbReference type="SAM" id="Phobius"/>
    </source>
</evidence>
<keyword evidence="3" id="KW-0812">Transmembrane</keyword>
<evidence type="ECO:0000313" key="4">
    <source>
        <dbReference type="EMBL" id="KAK4151612.1"/>
    </source>
</evidence>
<feature type="region of interest" description="Disordered" evidence="2">
    <location>
        <begin position="331"/>
        <end position="358"/>
    </location>
</feature>
<feature type="compositionally biased region" description="Low complexity" evidence="2">
    <location>
        <begin position="331"/>
        <end position="344"/>
    </location>
</feature>
<accession>A0AAN6ZUQ1</accession>
<sequence length="438" mass="43785">MVVLSLASSLRNINADWRRREHPYNQQHEPAGIDDKSGQPTPPDDHAKTRCAAKYNVTRRNTISCAAGCHTIPKTSTATCSCSLPDLTVSGPVTNASTPADRHRDAGRANDIRGDGTEANPIPTQGGDSGTGTGNGSGGSSPTGDSGNGGDTGSGSEGQPGQSGVPTASDPSTTTVPGPGGIGGGDSPSASAGPGGSSGGGLPPGAIAGIVVGLLLLLALLGLLLYRFRRSPAVQRMLAPFGKLGGGSGAFNRVDTPGGDGMGRNLISPAPGAAATAGGSAAAVAASTQPPMREAGYLHPLVVPAAAARRDGNRVSAITFDSVASTGFTPSPVSPMSPTSMLSPGTVRTSRPVQAPPDPRIIPAANARMSRGSLGSVSTGSAISAALAPGQISWPMPPGTPPAIQHPEGPQYLNFQQSGKTVVRINQPPRSNRRSSGY</sequence>
<dbReference type="PROSITE" id="PS00066">
    <property type="entry name" value="HMG_COA_REDUCTASE_1"/>
    <property type="match status" value="1"/>
</dbReference>
<feature type="region of interest" description="Disordered" evidence="2">
    <location>
        <begin position="419"/>
        <end position="438"/>
    </location>
</feature>
<keyword evidence="5" id="KW-1185">Reference proteome</keyword>
<feature type="compositionally biased region" description="Polar residues" evidence="2">
    <location>
        <begin position="165"/>
        <end position="176"/>
    </location>
</feature>
<feature type="compositionally biased region" description="Gly residues" evidence="2">
    <location>
        <begin position="127"/>
        <end position="158"/>
    </location>
</feature>
<feature type="compositionally biased region" description="Basic and acidic residues" evidence="2">
    <location>
        <begin position="100"/>
        <end position="116"/>
    </location>
</feature>
<evidence type="ECO:0000313" key="5">
    <source>
        <dbReference type="Proteomes" id="UP001302745"/>
    </source>
</evidence>
<keyword evidence="3" id="KW-1133">Transmembrane helix</keyword>
<dbReference type="EMBL" id="MU857008">
    <property type="protein sequence ID" value="KAK4151612.1"/>
    <property type="molecule type" value="Genomic_DNA"/>
</dbReference>
<feature type="compositionally biased region" description="Basic and acidic residues" evidence="2">
    <location>
        <begin position="31"/>
        <end position="48"/>
    </location>
</feature>